<dbReference type="WBParaSite" id="ACAC_0000435101-mRNA-1">
    <property type="protein sequence ID" value="ACAC_0000435101-mRNA-1"/>
    <property type="gene ID" value="ACAC_0000435101"/>
</dbReference>
<reference evidence="1" key="1">
    <citation type="submission" date="2012-09" db="EMBL/GenBank/DDBJ databases">
        <authorList>
            <person name="Martin A.A."/>
        </authorList>
    </citation>
    <scope>NUCLEOTIDE SEQUENCE</scope>
</reference>
<organism evidence="1 2">
    <name type="scientific">Angiostrongylus cantonensis</name>
    <name type="common">Rat lungworm</name>
    <dbReference type="NCBI Taxonomy" id="6313"/>
    <lineage>
        <taxon>Eukaryota</taxon>
        <taxon>Metazoa</taxon>
        <taxon>Ecdysozoa</taxon>
        <taxon>Nematoda</taxon>
        <taxon>Chromadorea</taxon>
        <taxon>Rhabditida</taxon>
        <taxon>Rhabditina</taxon>
        <taxon>Rhabditomorpha</taxon>
        <taxon>Strongyloidea</taxon>
        <taxon>Metastrongylidae</taxon>
        <taxon>Angiostrongylus</taxon>
    </lineage>
</organism>
<evidence type="ECO:0000313" key="1">
    <source>
        <dbReference type="Proteomes" id="UP000035642"/>
    </source>
</evidence>
<accession>A0A0K0D2Q6</accession>
<protein>
    <submittedName>
        <fullName evidence="2">Fanconi anemia group I protein</fullName>
    </submittedName>
</protein>
<dbReference type="Proteomes" id="UP000035642">
    <property type="component" value="Unassembled WGS sequence"/>
</dbReference>
<reference evidence="2" key="2">
    <citation type="submission" date="2017-02" db="UniProtKB">
        <authorList>
            <consortium name="WormBaseParasite"/>
        </authorList>
    </citation>
    <scope>IDENTIFICATION</scope>
</reference>
<name>A0A0K0D2Q6_ANGCA</name>
<dbReference type="AlphaFoldDB" id="A0A0K0D2Q6"/>
<evidence type="ECO:0000313" key="2">
    <source>
        <dbReference type="WBParaSite" id="ACAC_0000435101-mRNA-1"/>
    </source>
</evidence>
<proteinExistence type="predicted"/>
<sequence length="538" mass="60390">LPIRRSSDPKHSIKGLARVNLHTVERSLSVIIRHTLLRGCSRPHLFPAALGYLLNLVPYPPPLVIPKADESSWKEVVVGYRQRMNKFVNAFSACENRSDIAEVLLAPSPYISEMARAFIDRMSRVDLRMAQELVESVIRNLGKCFLLLLKYIVTLFESRLSNKYNDNAVTPAGSVTGEEMTKDNEKTRPASTGMVRLMESFIQLCQVHHFRTVLYYFLSRYPSRHRYLLSILSQFEKPTFESERQSRYQTAVLELLSGLCSPSLWSSEFTTFENDECVTSESIEACVFNGVDSPEPLTTVNVQENKNNVDEPMEVIGDELENDDTAVGLELVEETDCDSQPSSSLEATILSLCRFVNNADQKISAVQYALEIMMNATSDALKENNASFLKVLSGCLRRVGLHPFFERMNKSFNSGEVIACLQAATSILDNLYGEQPNLLLEVLDFSPSEHLFPSLISQINDKPNIDANANCVLKIMDRFCKSFKNHPATNGASQEEVEVPLMYGKSVAVAKLYSDPVVTVVTGRSESYKRIKAASRYD</sequence>
<keyword evidence="1" id="KW-1185">Reference proteome</keyword>